<feature type="transmembrane region" description="Helical" evidence="2">
    <location>
        <begin position="626"/>
        <end position="649"/>
    </location>
</feature>
<dbReference type="Proteomes" id="UP001141434">
    <property type="component" value="Unassembled WGS sequence"/>
</dbReference>
<evidence type="ECO:0000256" key="1">
    <source>
        <dbReference type="SAM" id="MobiDB-lite"/>
    </source>
</evidence>
<evidence type="ECO:0000313" key="3">
    <source>
        <dbReference type="EMBL" id="KAJ5104585.1"/>
    </source>
</evidence>
<keyword evidence="2" id="KW-0812">Transmembrane</keyword>
<accession>A0A9W9FR91</accession>
<evidence type="ECO:0000256" key="2">
    <source>
        <dbReference type="SAM" id="Phobius"/>
    </source>
</evidence>
<comment type="caution">
    <text evidence="3">The sequence shown here is derived from an EMBL/GenBank/DDBJ whole genome shotgun (WGS) entry which is preliminary data.</text>
</comment>
<feature type="compositionally biased region" description="Polar residues" evidence="1">
    <location>
        <begin position="1"/>
        <end position="16"/>
    </location>
</feature>
<dbReference type="GeneID" id="81391682"/>
<protein>
    <submittedName>
        <fullName evidence="3">Uncharacterized protein</fullName>
    </submittedName>
</protein>
<feature type="region of interest" description="Disordered" evidence="1">
    <location>
        <begin position="1"/>
        <end position="57"/>
    </location>
</feature>
<gene>
    <name evidence="3" type="ORF">NUU61_001932</name>
</gene>
<reference evidence="3" key="1">
    <citation type="submission" date="2022-11" db="EMBL/GenBank/DDBJ databases">
        <authorList>
            <person name="Petersen C."/>
        </authorList>
    </citation>
    <scope>NUCLEOTIDE SEQUENCE</scope>
    <source>
        <strain evidence="3">IBT 34128</strain>
    </source>
</reference>
<feature type="transmembrane region" description="Helical" evidence="2">
    <location>
        <begin position="194"/>
        <end position="217"/>
    </location>
</feature>
<keyword evidence="2" id="KW-1133">Transmembrane helix</keyword>
<dbReference type="EMBL" id="JAPMSZ010000004">
    <property type="protein sequence ID" value="KAJ5104585.1"/>
    <property type="molecule type" value="Genomic_DNA"/>
</dbReference>
<reference evidence="3" key="2">
    <citation type="journal article" date="2023" name="IMA Fungus">
        <title>Comparative genomic study of the Penicillium genus elucidates a diverse pangenome and 15 lateral gene transfer events.</title>
        <authorList>
            <person name="Petersen C."/>
            <person name="Sorensen T."/>
            <person name="Nielsen M.R."/>
            <person name="Sondergaard T.E."/>
            <person name="Sorensen J.L."/>
            <person name="Fitzpatrick D.A."/>
            <person name="Frisvad J.C."/>
            <person name="Nielsen K.L."/>
        </authorList>
    </citation>
    <scope>NUCLEOTIDE SEQUENCE</scope>
    <source>
        <strain evidence="3">IBT 34128</strain>
    </source>
</reference>
<dbReference type="OrthoDB" id="5381672at2759"/>
<dbReference type="RefSeq" id="XP_056513581.1">
    <property type="nucleotide sequence ID" value="XM_056652514.1"/>
</dbReference>
<sequence length="737" mass="80669">METSNSFPLGSVSTNEAPPDRAENHLLSDSTHAPRQHDELPAYSRASPENQSLGRGHSTRLHRSGWVLGLTLLYVALAVYSWAIIACLSFRPMIHKSWNAQIVIAHDYPEGLHYATNESLYRSARVIQTFISVVTVPWISTVCASAAVIFVQNQKDGIALSMRQVMTLADRRWMDFSLYQNLFKGGWKRHGSTLLALAIFIHVIGAIIYPIQSILLVPKTIKVPVSLRQVATIADLANLSQRGSTDAGAEVVNTRNAFRLADPQEFQSGLWQNGTGLSFATLANFSALHEPFYAPLPSGFHTGVLRQYAPRINSTAATKKIKADEFPSNCKSISGAFYADYSSDSLESTSMDDEKSWRVVACMPARVTQPPWTETNKRQDFSEVLYLNLSVQDRSNHSTPIGGSLYEITVNTTAGYFELPNYMNDGIPGPVLPTLSSDICGSGTDCPDQRYAVQTYPQNLYRRANTTGSALDAASWSALTTQNKGPLLTTALALFGPGSFIETFPAEHAVTESDLINRSGFEHESIRDICIDSAPLLNLFYGVSELRGSSTSCIYLTLVGGQLTFGPQLSIRKWLSLFYRKDQALLTNAFTAAAYLANKQWAESLWPTRGVYQDRGSDIDIPGMSLGAVIVVSILMALYIIPLLALALYTKSYPRWTNRLDSFAMLRLGAALGDGLFPLLVARNIESIKELDDIPGVVRDTGSPGDGMIQIGKLGLGEGSRCTGFDGTSALRKIMSP</sequence>
<name>A0A9W9FR91_9EURO</name>
<dbReference type="AlphaFoldDB" id="A0A9W9FR91"/>
<evidence type="ECO:0000313" key="4">
    <source>
        <dbReference type="Proteomes" id="UP001141434"/>
    </source>
</evidence>
<feature type="transmembrane region" description="Helical" evidence="2">
    <location>
        <begin position="66"/>
        <end position="88"/>
    </location>
</feature>
<keyword evidence="2" id="KW-0472">Membrane</keyword>
<keyword evidence="4" id="KW-1185">Reference proteome</keyword>
<organism evidence="3 4">
    <name type="scientific">Penicillium alfredii</name>
    <dbReference type="NCBI Taxonomy" id="1506179"/>
    <lineage>
        <taxon>Eukaryota</taxon>
        <taxon>Fungi</taxon>
        <taxon>Dikarya</taxon>
        <taxon>Ascomycota</taxon>
        <taxon>Pezizomycotina</taxon>
        <taxon>Eurotiomycetes</taxon>
        <taxon>Eurotiomycetidae</taxon>
        <taxon>Eurotiales</taxon>
        <taxon>Aspergillaceae</taxon>
        <taxon>Penicillium</taxon>
    </lineage>
</organism>
<proteinExistence type="predicted"/>